<keyword evidence="3" id="KW-1185">Reference proteome</keyword>
<evidence type="ECO:0000313" key="2">
    <source>
        <dbReference type="EMBL" id="KFN49324.1"/>
    </source>
</evidence>
<accession>A0A091BET7</accession>
<name>A0A091BET7_9GAMM</name>
<proteinExistence type="predicted"/>
<sequence>MFRPVVFVSLLVASGLAFGKQEASVLSIESEDFAAQRQQIEADLADGETYAEISSMDRRTVRELLDRIAGRLENAGSVDAMSADQKAQLFNEQEQVNQILTQAAADSRLVCRQEAPTGSRFKKTTCFTVAERRRRMESDQADLRRTQNGLGPANN</sequence>
<dbReference type="Proteomes" id="UP000029391">
    <property type="component" value="Unassembled WGS sequence"/>
</dbReference>
<feature type="region of interest" description="Disordered" evidence="1">
    <location>
        <begin position="136"/>
        <end position="155"/>
    </location>
</feature>
<dbReference type="STRING" id="1121013.GCA_000426365_01639"/>
<dbReference type="RefSeq" id="WP_026816907.1">
    <property type="nucleotide sequence ID" value="NZ_AUFF01000003.1"/>
</dbReference>
<protein>
    <submittedName>
        <fullName evidence="2">Uncharacterized protein</fullName>
    </submittedName>
</protein>
<reference evidence="2 3" key="1">
    <citation type="submission" date="2013-09" db="EMBL/GenBank/DDBJ databases">
        <title>Genome sequencing of Arenimonas composti.</title>
        <authorList>
            <person name="Chen F."/>
            <person name="Wang G."/>
        </authorList>
    </citation>
    <scope>NUCLEOTIDE SEQUENCE [LARGE SCALE GENOMIC DNA]</scope>
    <source>
        <strain evidence="2 3">TR7-09</strain>
    </source>
</reference>
<feature type="compositionally biased region" description="Basic and acidic residues" evidence="1">
    <location>
        <begin position="136"/>
        <end position="145"/>
    </location>
</feature>
<feature type="compositionally biased region" description="Polar residues" evidence="1">
    <location>
        <begin position="146"/>
        <end position="155"/>
    </location>
</feature>
<dbReference type="AlphaFoldDB" id="A0A091BET7"/>
<comment type="caution">
    <text evidence="2">The sequence shown here is derived from an EMBL/GenBank/DDBJ whole genome shotgun (WGS) entry which is preliminary data.</text>
</comment>
<dbReference type="eggNOG" id="ENOG5031FSD">
    <property type="taxonomic scope" value="Bacteria"/>
</dbReference>
<evidence type="ECO:0000313" key="3">
    <source>
        <dbReference type="Proteomes" id="UP000029391"/>
    </source>
</evidence>
<dbReference type="EMBL" id="AWXU01000037">
    <property type="protein sequence ID" value="KFN49324.1"/>
    <property type="molecule type" value="Genomic_DNA"/>
</dbReference>
<dbReference type="OrthoDB" id="7193459at2"/>
<organism evidence="2 3">
    <name type="scientific">Arenimonas composti TR7-09 = DSM 18010</name>
    <dbReference type="NCBI Taxonomy" id="1121013"/>
    <lineage>
        <taxon>Bacteria</taxon>
        <taxon>Pseudomonadati</taxon>
        <taxon>Pseudomonadota</taxon>
        <taxon>Gammaproteobacteria</taxon>
        <taxon>Lysobacterales</taxon>
        <taxon>Lysobacteraceae</taxon>
        <taxon>Arenimonas</taxon>
    </lineage>
</organism>
<gene>
    <name evidence="2" type="ORF">P873_11155</name>
</gene>
<evidence type="ECO:0000256" key="1">
    <source>
        <dbReference type="SAM" id="MobiDB-lite"/>
    </source>
</evidence>